<evidence type="ECO:0000256" key="2">
    <source>
        <dbReference type="SAM" id="MobiDB-lite"/>
    </source>
</evidence>
<dbReference type="EMBL" id="CP090958">
    <property type="protein sequence ID" value="WGW11282.1"/>
    <property type="molecule type" value="Genomic_DNA"/>
</dbReference>
<sequence length="262" mass="28106">MTSLLFKLAGPMQAWGSGSRWASRATDLAPTKSGVIGLLAAASGLERSAPLGKLMTLRFGVRIDQPGSVAVDFQTARTLDGKTSMPLSHRAFLQDAVFLAGVESEDRGYLAELKSALQRPYFPLFLGRRAFPPAGPLKTELVDASLEQAFAAHDWQASERHQRSQEAAAVNLPFLIDVPAGTPGAQTQRDVPISFDQRRREYGWRDIGAGSVTLSNPWGKPNEGGSPPSGLDPNAPDPEVPTPERPAQGEGHDPMAPLMEEA</sequence>
<dbReference type="CDD" id="cd09645">
    <property type="entry name" value="Cas5_I-E"/>
    <property type="match status" value="1"/>
</dbReference>
<dbReference type="Proteomes" id="UP001209083">
    <property type="component" value="Chromosome"/>
</dbReference>
<reference evidence="3 4" key="1">
    <citation type="submission" date="2023-05" db="EMBL/GenBank/DDBJ databases">
        <title>Lithophilousrod everest ZFBP1038 complete genpme.</title>
        <authorList>
            <person name="Tian M."/>
        </authorList>
    </citation>
    <scope>NUCLEOTIDE SEQUENCE [LARGE SCALE GENOMIC DNA]</scope>
    <source>
        <strain evidence="3 4">ZFBP1038</strain>
    </source>
</reference>
<dbReference type="InterPro" id="IPR013422">
    <property type="entry name" value="CRISPR-assoc_prot_Cas5_N"/>
</dbReference>
<keyword evidence="1" id="KW-0051">Antiviral defense</keyword>
<proteinExistence type="predicted"/>
<feature type="region of interest" description="Disordered" evidence="2">
    <location>
        <begin position="210"/>
        <end position="262"/>
    </location>
</feature>
<feature type="compositionally biased region" description="Pro residues" evidence="2">
    <location>
        <begin position="235"/>
        <end position="244"/>
    </location>
</feature>
<dbReference type="NCBIfam" id="TIGR02593">
    <property type="entry name" value="CRISPR_cas5"/>
    <property type="match status" value="1"/>
</dbReference>
<gene>
    <name evidence="3" type="primary">cas5e</name>
    <name evidence="3" type="ORF">LWF01_14465</name>
</gene>
<keyword evidence="4" id="KW-1185">Reference proteome</keyword>
<dbReference type="InterPro" id="IPR021124">
    <property type="entry name" value="CRISPR-assoc_prot_Cas5"/>
</dbReference>
<organism evidence="3 4">
    <name type="scientific">Saxibacter everestensis</name>
    <dbReference type="NCBI Taxonomy" id="2909229"/>
    <lineage>
        <taxon>Bacteria</taxon>
        <taxon>Bacillati</taxon>
        <taxon>Actinomycetota</taxon>
        <taxon>Actinomycetes</taxon>
        <taxon>Micrococcales</taxon>
        <taxon>Brevibacteriaceae</taxon>
        <taxon>Saxibacter</taxon>
    </lineage>
</organism>
<evidence type="ECO:0000313" key="3">
    <source>
        <dbReference type="EMBL" id="WGW11282.1"/>
    </source>
</evidence>
<dbReference type="RefSeq" id="WP_349638067.1">
    <property type="nucleotide sequence ID" value="NZ_CP090958.1"/>
</dbReference>
<dbReference type="NCBIfam" id="TIGR01868">
    <property type="entry name" value="casD_Cas5e"/>
    <property type="match status" value="1"/>
</dbReference>
<dbReference type="Pfam" id="PF09704">
    <property type="entry name" value="Cas_Cas5d"/>
    <property type="match status" value="1"/>
</dbReference>
<dbReference type="Gene3D" id="3.30.70.2660">
    <property type="match status" value="1"/>
</dbReference>
<protein>
    <submittedName>
        <fullName evidence="3">Type I-E CRISPR-associated protein Cas5/CasD</fullName>
    </submittedName>
</protein>
<dbReference type="InterPro" id="IPR010147">
    <property type="entry name" value="CRISPR-assoc_prot_CasD"/>
</dbReference>
<accession>A0ABY8QQL2</accession>
<evidence type="ECO:0000313" key="4">
    <source>
        <dbReference type="Proteomes" id="UP001209083"/>
    </source>
</evidence>
<evidence type="ECO:0000256" key="1">
    <source>
        <dbReference type="ARBA" id="ARBA00023118"/>
    </source>
</evidence>
<name>A0ABY8QQL2_9MICO</name>